<evidence type="ECO:0008006" key="4">
    <source>
        <dbReference type="Google" id="ProtNLM"/>
    </source>
</evidence>
<accession>F4QK15</accession>
<keyword evidence="1" id="KW-0472">Membrane</keyword>
<dbReference type="eggNOG" id="ENOG5032YSV">
    <property type="taxonomic scope" value="Bacteria"/>
</dbReference>
<keyword evidence="1" id="KW-1133">Transmembrane helix</keyword>
<dbReference type="EMBL" id="GL883077">
    <property type="protein sequence ID" value="EGF92042.1"/>
    <property type="molecule type" value="Genomic_DNA"/>
</dbReference>
<proteinExistence type="predicted"/>
<dbReference type="RefSeq" id="WP_006271212.1">
    <property type="nucleotide sequence ID" value="NZ_GL883077.1"/>
</dbReference>
<dbReference type="OrthoDB" id="9813621at2"/>
<protein>
    <recommendedName>
        <fullName evidence="4">DUF2157 domain-containing protein</fullName>
    </recommendedName>
</protein>
<feature type="transmembrane region" description="Helical" evidence="1">
    <location>
        <begin position="128"/>
        <end position="147"/>
    </location>
</feature>
<evidence type="ECO:0000256" key="1">
    <source>
        <dbReference type="SAM" id="Phobius"/>
    </source>
</evidence>
<feature type="transmembrane region" description="Helical" evidence="1">
    <location>
        <begin position="153"/>
        <end position="171"/>
    </location>
</feature>
<keyword evidence="1" id="KW-0812">Transmembrane</keyword>
<feature type="transmembrane region" description="Helical" evidence="1">
    <location>
        <begin position="12"/>
        <end position="34"/>
    </location>
</feature>
<sequence>MPPTKSSGNANRWSIALWGGAAALLLVPLIAMQFSHDVQWTVSDFALMGALLATACGIYELAARLQGNGAYKAGVALAVVGAFLLIWVNLAVGILGSENNPANLLFGGVLPVAMMGSVIAWFRPLGMVITMVTTAFAQTVVAIFALTQGYQDVLLLGFWIVLWLVSAGLFAQASRQKKGVPSQV</sequence>
<dbReference type="AlphaFoldDB" id="F4QK15"/>
<dbReference type="STRING" id="715226.ABI_04740"/>
<organism evidence="2 3">
    <name type="scientific">Asticcacaulis biprosthecium C19</name>
    <dbReference type="NCBI Taxonomy" id="715226"/>
    <lineage>
        <taxon>Bacteria</taxon>
        <taxon>Pseudomonadati</taxon>
        <taxon>Pseudomonadota</taxon>
        <taxon>Alphaproteobacteria</taxon>
        <taxon>Caulobacterales</taxon>
        <taxon>Caulobacteraceae</taxon>
        <taxon>Asticcacaulis</taxon>
    </lineage>
</organism>
<evidence type="ECO:0000313" key="3">
    <source>
        <dbReference type="Proteomes" id="UP000006512"/>
    </source>
</evidence>
<dbReference type="HOGENOM" id="CLU_125466_0_0_5"/>
<evidence type="ECO:0000313" key="2">
    <source>
        <dbReference type="EMBL" id="EGF92042.1"/>
    </source>
</evidence>
<reference evidence="3" key="1">
    <citation type="submission" date="2011-03" db="EMBL/GenBank/DDBJ databases">
        <title>Draft genome sequence of Brevundimonas diminuta.</title>
        <authorList>
            <person name="Brown P.J.B."/>
            <person name="Buechlein A."/>
            <person name="Hemmerich C."/>
            <person name="Brun Y.V."/>
        </authorList>
    </citation>
    <scope>NUCLEOTIDE SEQUENCE [LARGE SCALE GENOMIC DNA]</scope>
    <source>
        <strain evidence="3">C19</strain>
    </source>
</reference>
<keyword evidence="3" id="KW-1185">Reference proteome</keyword>
<feature type="transmembrane region" description="Helical" evidence="1">
    <location>
        <begin position="40"/>
        <end position="62"/>
    </location>
</feature>
<feature type="transmembrane region" description="Helical" evidence="1">
    <location>
        <begin position="74"/>
        <end position="96"/>
    </location>
</feature>
<dbReference type="Proteomes" id="UP000006512">
    <property type="component" value="Unassembled WGS sequence"/>
</dbReference>
<name>F4QK15_9CAUL</name>
<gene>
    <name evidence="2" type="ORF">ABI_04740</name>
</gene>